<protein>
    <submittedName>
        <fullName evidence="1">Uncharacterized protein</fullName>
    </submittedName>
</protein>
<evidence type="ECO:0000313" key="2">
    <source>
        <dbReference type="Proteomes" id="UP000756132"/>
    </source>
</evidence>
<dbReference type="KEGG" id="ffu:CLAFUR5_10849"/>
<dbReference type="GeneID" id="71990727"/>
<evidence type="ECO:0000313" key="1">
    <source>
        <dbReference type="EMBL" id="UJO21082.1"/>
    </source>
</evidence>
<dbReference type="AlphaFoldDB" id="A0A9Q8PES2"/>
<reference evidence="1" key="2">
    <citation type="journal article" date="2022" name="Microb. Genom.">
        <title>A chromosome-scale genome assembly of the tomato pathogen Cladosporium fulvum reveals a compartmentalized genome architecture and the presence of a dispensable chromosome.</title>
        <authorList>
            <person name="Zaccaron A.Z."/>
            <person name="Chen L.H."/>
            <person name="Samaras A."/>
            <person name="Stergiopoulos I."/>
        </authorList>
    </citation>
    <scope>NUCLEOTIDE SEQUENCE</scope>
    <source>
        <strain evidence="1">Race5_Kim</strain>
    </source>
</reference>
<dbReference type="Proteomes" id="UP000756132">
    <property type="component" value="Chromosome 8"/>
</dbReference>
<keyword evidence="2" id="KW-1185">Reference proteome</keyword>
<proteinExistence type="predicted"/>
<dbReference type="OrthoDB" id="3650650at2759"/>
<accession>A0A9Q8PES2</accession>
<organism evidence="1 2">
    <name type="scientific">Passalora fulva</name>
    <name type="common">Tomato leaf mold</name>
    <name type="synonym">Cladosporium fulvum</name>
    <dbReference type="NCBI Taxonomy" id="5499"/>
    <lineage>
        <taxon>Eukaryota</taxon>
        <taxon>Fungi</taxon>
        <taxon>Dikarya</taxon>
        <taxon>Ascomycota</taxon>
        <taxon>Pezizomycotina</taxon>
        <taxon>Dothideomycetes</taxon>
        <taxon>Dothideomycetidae</taxon>
        <taxon>Mycosphaerellales</taxon>
        <taxon>Mycosphaerellaceae</taxon>
        <taxon>Fulvia</taxon>
    </lineage>
</organism>
<dbReference type="RefSeq" id="XP_047765448.1">
    <property type="nucleotide sequence ID" value="XM_047909997.1"/>
</dbReference>
<dbReference type="EMBL" id="CP090170">
    <property type="protein sequence ID" value="UJO21082.1"/>
    <property type="molecule type" value="Genomic_DNA"/>
</dbReference>
<sequence length="121" mass="13704">MKAISSEDLNHLLGTLPQELYDEIYTLTFTPSSHTHAFSTSWQPPHLLHVDRASRALFAEKYFGTASTFTSRTSAVIHFVTLAKWLSRLDPKHLELISSIMVTDVRPQGSQSWSQINPSIY</sequence>
<reference evidence="1" key="1">
    <citation type="submission" date="2021-12" db="EMBL/GenBank/DDBJ databases">
        <authorList>
            <person name="Zaccaron A."/>
            <person name="Stergiopoulos I."/>
        </authorList>
    </citation>
    <scope>NUCLEOTIDE SEQUENCE</scope>
    <source>
        <strain evidence="1">Race5_Kim</strain>
    </source>
</reference>
<name>A0A9Q8PES2_PASFU</name>
<gene>
    <name evidence="1" type="ORF">CLAFUR5_10849</name>
</gene>